<dbReference type="GO" id="GO:0006612">
    <property type="term" value="P:protein targeting to membrane"/>
    <property type="evidence" value="ECO:0007669"/>
    <property type="project" value="TreeGrafter"/>
</dbReference>
<keyword evidence="10" id="KW-1185">Reference proteome</keyword>
<comment type="subcellular location">
    <subcellularLocation>
        <location evidence="1">Endoplasmic reticulum membrane</location>
        <topology evidence="1">Peripheral membrane protein</topology>
    </subcellularLocation>
</comment>
<evidence type="ECO:0000256" key="7">
    <source>
        <dbReference type="SAM" id="MobiDB-lite"/>
    </source>
</evidence>
<evidence type="ECO:0000256" key="4">
    <source>
        <dbReference type="ARBA" id="ARBA00018463"/>
    </source>
</evidence>
<evidence type="ECO:0000256" key="1">
    <source>
        <dbReference type="ARBA" id="ARBA00004406"/>
    </source>
</evidence>
<comment type="similarity">
    <text evidence="2">Belongs to the ERF4 family.</text>
</comment>
<dbReference type="Pfam" id="PF10256">
    <property type="entry name" value="Erf4"/>
    <property type="match status" value="1"/>
</dbReference>
<evidence type="ECO:0000313" key="9">
    <source>
        <dbReference type="EMBL" id="SDA03402.1"/>
    </source>
</evidence>
<evidence type="ECO:0000256" key="6">
    <source>
        <dbReference type="ARBA" id="ARBA00023136"/>
    </source>
</evidence>
<sequence length="246" mass="27113">MAAEVSQLSPNSPSARSEHPTTQPMFNASISLETLAGAQPTTSGTTRATASEFPSASMNERATSPSILSALARRIVSESNDRANGPPGVGSWHSAQKGLVSPNGPNGVRQTLLDSSSPRGIMGKTKPRMVLRVERDYSDGQTCQFCCDWIDELEGRVTRNDFESMLNGMNAILASAHDPYRSIVDNCCAILTFYLSPKLFPSHFAKCMREFDRVLERANREIYNPVGLNLLPPRRTAFLFMEIEYY</sequence>
<dbReference type="InterPro" id="IPR019383">
    <property type="entry name" value="Golgin_A_7/ERF4"/>
</dbReference>
<proteinExistence type="inferred from homology"/>
<feature type="region of interest" description="Disordered" evidence="7">
    <location>
        <begin position="38"/>
        <end position="61"/>
    </location>
</feature>
<feature type="compositionally biased region" description="Polar residues" evidence="7">
    <location>
        <begin position="39"/>
        <end position="61"/>
    </location>
</feature>
<keyword evidence="5" id="KW-0256">Endoplasmic reticulum</keyword>
<dbReference type="PANTHER" id="PTHR13254">
    <property type="entry name" value="GOLGI AUTOANTIGEN, GOLGIN SUBFAMILY A, 7"/>
    <property type="match status" value="1"/>
</dbReference>
<dbReference type="Proteomes" id="UP000249723">
    <property type="component" value="Unassembled WGS sequence"/>
</dbReference>
<feature type="compositionally biased region" description="Polar residues" evidence="7">
    <location>
        <begin position="108"/>
        <end position="118"/>
    </location>
</feature>
<dbReference type="InterPro" id="IPR051371">
    <property type="entry name" value="Ras_palmitoyltransferase"/>
</dbReference>
<comment type="subunit">
    <text evidence="3">Interacts with ERF2.</text>
</comment>
<feature type="region of interest" description="Disordered" evidence="7">
    <location>
        <begin position="79"/>
        <end position="120"/>
    </location>
</feature>
<dbReference type="STRING" id="289078.A0A2X0MX87"/>
<keyword evidence="6" id="KW-0472">Membrane</keyword>
<feature type="domain" description="Golgin subfamily A member 7/ERF4" evidence="8">
    <location>
        <begin position="131"/>
        <end position="242"/>
    </location>
</feature>
<evidence type="ECO:0000256" key="5">
    <source>
        <dbReference type="ARBA" id="ARBA00022824"/>
    </source>
</evidence>
<dbReference type="EMBL" id="FMWP01000127">
    <property type="protein sequence ID" value="SDA03402.1"/>
    <property type="molecule type" value="Genomic_DNA"/>
</dbReference>
<dbReference type="AlphaFoldDB" id="A0A2X0MX87"/>
<dbReference type="PANTHER" id="PTHR13254:SF0">
    <property type="entry name" value="GOLGIN SUBFAMILY A MEMBER 7_ERF4 DOMAIN-CONTAINING PROTEIN"/>
    <property type="match status" value="1"/>
</dbReference>
<dbReference type="OrthoDB" id="2190159at2759"/>
<reference evidence="10" key="1">
    <citation type="submission" date="2016-10" db="EMBL/GenBank/DDBJ databases">
        <authorList>
            <person name="Jeantristanb JTB J.-T."/>
            <person name="Ricardo R."/>
        </authorList>
    </citation>
    <scope>NUCLEOTIDE SEQUENCE [LARGE SCALE GENOMIC DNA]</scope>
</reference>
<evidence type="ECO:0000313" key="10">
    <source>
        <dbReference type="Proteomes" id="UP000249723"/>
    </source>
</evidence>
<evidence type="ECO:0000256" key="3">
    <source>
        <dbReference type="ARBA" id="ARBA00011396"/>
    </source>
</evidence>
<dbReference type="GO" id="GO:0031211">
    <property type="term" value="C:endoplasmic reticulum palmitoyltransferase complex"/>
    <property type="evidence" value="ECO:0007669"/>
    <property type="project" value="TreeGrafter"/>
</dbReference>
<evidence type="ECO:0000256" key="2">
    <source>
        <dbReference type="ARBA" id="ARBA00007732"/>
    </source>
</evidence>
<dbReference type="GO" id="GO:0005789">
    <property type="term" value="C:endoplasmic reticulum membrane"/>
    <property type="evidence" value="ECO:0007669"/>
    <property type="project" value="UniProtKB-SubCell"/>
</dbReference>
<protein>
    <recommendedName>
        <fullName evidence="4">Ras modification protein ERF4</fullName>
    </recommendedName>
</protein>
<organism evidence="9 10">
    <name type="scientific">Microbotryum saponariae</name>
    <dbReference type="NCBI Taxonomy" id="289078"/>
    <lineage>
        <taxon>Eukaryota</taxon>
        <taxon>Fungi</taxon>
        <taxon>Dikarya</taxon>
        <taxon>Basidiomycota</taxon>
        <taxon>Pucciniomycotina</taxon>
        <taxon>Microbotryomycetes</taxon>
        <taxon>Microbotryales</taxon>
        <taxon>Microbotryaceae</taxon>
        <taxon>Microbotryum</taxon>
    </lineage>
</organism>
<evidence type="ECO:0000259" key="8">
    <source>
        <dbReference type="Pfam" id="PF10256"/>
    </source>
</evidence>
<feature type="region of interest" description="Disordered" evidence="7">
    <location>
        <begin position="1"/>
        <end position="22"/>
    </location>
</feature>
<accession>A0A2X0MX87</accession>
<name>A0A2X0MX87_9BASI</name>
<gene>
    <name evidence="9" type="ORF">BZ3500_MVSOF-1268-A1-R1_CHR7-1G09418</name>
</gene>